<dbReference type="Proteomes" id="UP001597068">
    <property type="component" value="Unassembled WGS sequence"/>
</dbReference>
<keyword evidence="3" id="KW-1185">Reference proteome</keyword>
<dbReference type="PANTHER" id="PTHR43685:SF2">
    <property type="entry name" value="GLYCOSYLTRANSFERASE 2-LIKE DOMAIN-CONTAINING PROTEIN"/>
    <property type="match status" value="1"/>
</dbReference>
<dbReference type="RefSeq" id="WP_253646138.1">
    <property type="nucleotide sequence ID" value="NZ_BAAAMO010000002.1"/>
</dbReference>
<evidence type="ECO:0000313" key="2">
    <source>
        <dbReference type="EMBL" id="MFD0925954.1"/>
    </source>
</evidence>
<sequence>MPHDRVAVVIPAHDAAGLLRDCLESVIGQLLPDDELVVVDDRSTDATLSVCAEVGVRVVPNTHAPGPYGARNCGVGATDAELLVFFDSRCRARPGWLDHHRRALAAGSDPVITYSDVAVRPGGSPAGAIAAHMNPFGTATYRGLGFFPACNLGVSRRLWASVGGFPEVRSGGDETLCRRAVVAGARLDGDSTTRVDWTPRERFGDLLSQYHRYGRSSYDPSAASPLGFAARRLPLLPIRALGTFVGPLSRRSRFSARMGAAAVQAGFEVGGLRAAAAALRSRTAVPAAAGP</sequence>
<organism evidence="2 3">
    <name type="scientific">Williamsia deligens</name>
    <dbReference type="NCBI Taxonomy" id="321325"/>
    <lineage>
        <taxon>Bacteria</taxon>
        <taxon>Bacillati</taxon>
        <taxon>Actinomycetota</taxon>
        <taxon>Actinomycetes</taxon>
        <taxon>Mycobacteriales</taxon>
        <taxon>Nocardiaceae</taxon>
        <taxon>Williamsia</taxon>
    </lineage>
</organism>
<dbReference type="InterPro" id="IPR001173">
    <property type="entry name" value="Glyco_trans_2-like"/>
</dbReference>
<feature type="domain" description="Glycosyltransferase 2-like" evidence="1">
    <location>
        <begin position="8"/>
        <end position="106"/>
    </location>
</feature>
<accession>A0ABW3G6S4</accession>
<dbReference type="EC" id="2.4.-.-" evidence="2"/>
<comment type="caution">
    <text evidence="2">The sequence shown here is derived from an EMBL/GenBank/DDBJ whole genome shotgun (WGS) entry which is preliminary data.</text>
</comment>
<dbReference type="Gene3D" id="3.90.550.10">
    <property type="entry name" value="Spore Coat Polysaccharide Biosynthesis Protein SpsA, Chain A"/>
    <property type="match status" value="1"/>
</dbReference>
<evidence type="ECO:0000313" key="3">
    <source>
        <dbReference type="Proteomes" id="UP001597068"/>
    </source>
</evidence>
<name>A0ABW3G6S4_9NOCA</name>
<proteinExistence type="predicted"/>
<dbReference type="InterPro" id="IPR029044">
    <property type="entry name" value="Nucleotide-diphossugar_trans"/>
</dbReference>
<dbReference type="SUPFAM" id="SSF53448">
    <property type="entry name" value="Nucleotide-diphospho-sugar transferases"/>
    <property type="match status" value="1"/>
</dbReference>
<dbReference type="CDD" id="cd00761">
    <property type="entry name" value="Glyco_tranf_GTA_type"/>
    <property type="match status" value="1"/>
</dbReference>
<dbReference type="Pfam" id="PF00535">
    <property type="entry name" value="Glycos_transf_2"/>
    <property type="match status" value="1"/>
</dbReference>
<dbReference type="GO" id="GO:0016757">
    <property type="term" value="F:glycosyltransferase activity"/>
    <property type="evidence" value="ECO:0007669"/>
    <property type="project" value="UniProtKB-KW"/>
</dbReference>
<dbReference type="EMBL" id="JBHTIL010000001">
    <property type="protein sequence ID" value="MFD0925954.1"/>
    <property type="molecule type" value="Genomic_DNA"/>
</dbReference>
<keyword evidence="2" id="KW-0328">Glycosyltransferase</keyword>
<protein>
    <submittedName>
        <fullName evidence="2">Glycosyltransferase</fullName>
        <ecNumber evidence="2">2.4.-.-</ecNumber>
    </submittedName>
</protein>
<evidence type="ECO:0000259" key="1">
    <source>
        <dbReference type="Pfam" id="PF00535"/>
    </source>
</evidence>
<dbReference type="InterPro" id="IPR050834">
    <property type="entry name" value="Glycosyltransf_2"/>
</dbReference>
<gene>
    <name evidence="2" type="ORF">ACFQ04_09415</name>
</gene>
<reference evidence="3" key="1">
    <citation type="journal article" date="2019" name="Int. J. Syst. Evol. Microbiol.">
        <title>The Global Catalogue of Microorganisms (GCM) 10K type strain sequencing project: providing services to taxonomists for standard genome sequencing and annotation.</title>
        <authorList>
            <consortium name="The Broad Institute Genomics Platform"/>
            <consortium name="The Broad Institute Genome Sequencing Center for Infectious Disease"/>
            <person name="Wu L."/>
            <person name="Ma J."/>
        </authorList>
    </citation>
    <scope>NUCLEOTIDE SEQUENCE [LARGE SCALE GENOMIC DNA]</scope>
    <source>
        <strain evidence="3">CCUG 50873</strain>
    </source>
</reference>
<keyword evidence="2" id="KW-0808">Transferase</keyword>
<dbReference type="PANTHER" id="PTHR43685">
    <property type="entry name" value="GLYCOSYLTRANSFERASE"/>
    <property type="match status" value="1"/>
</dbReference>